<dbReference type="RefSeq" id="WP_054837634.1">
    <property type="nucleotide sequence ID" value="NZ_BBBY01000001.1"/>
</dbReference>
<dbReference type="SUPFAM" id="SSF51971">
    <property type="entry name" value="Nucleotide-binding domain"/>
    <property type="match status" value="1"/>
</dbReference>
<evidence type="ECO:0000313" key="3">
    <source>
        <dbReference type="Proteomes" id="UP000470772"/>
    </source>
</evidence>
<name>A0A6A9QIM6_SULME</name>
<accession>A0A6A9QIM6</accession>
<dbReference type="InterPro" id="IPR006076">
    <property type="entry name" value="FAD-dep_OxRdtase"/>
</dbReference>
<dbReference type="Proteomes" id="UP000470772">
    <property type="component" value="Unassembled WGS sequence"/>
</dbReference>
<dbReference type="InterPro" id="IPR036188">
    <property type="entry name" value="FAD/NAD-bd_sf"/>
</dbReference>
<organism evidence="2 3">
    <name type="scientific">Sulfuracidifex metallicus DSM 6482 = JCM 9184</name>
    <dbReference type="NCBI Taxonomy" id="523847"/>
    <lineage>
        <taxon>Archaea</taxon>
        <taxon>Thermoproteota</taxon>
        <taxon>Thermoprotei</taxon>
        <taxon>Sulfolobales</taxon>
        <taxon>Sulfolobaceae</taxon>
        <taxon>Sulfuracidifex</taxon>
    </lineage>
</organism>
<comment type="caution">
    <text evidence="2">The sequence shown here is derived from an EMBL/GenBank/DDBJ whole genome shotgun (WGS) entry which is preliminary data.</text>
</comment>
<proteinExistence type="predicted"/>
<sequence>MKIGIVGGGIVGSSLFRILSEKHQVKVLDPKVKTQFPTLIHSMLLKGMDVQLAFKSREIYDKYKIERYPFKSYTLGKVDSSILSLWENYGVSIKETEVNWIGEKAIEAQGGDSLVNIKQLTDIPKEQNKVKIELKENIARVFANGRELTREFDTFILSAGSWNSNIVIGEKIPLKPYYCWATVMKGPRQLDKFIVYDYILGFYSRPLLGIGSPLFVAGDGDIIEMEPPEDGILRRPEIKDMELVISRIRTRFTARMIYISGNMCEGTPDMKPVYGRIKDNLYIVAGLNGYGAEVGPGLALLTAQFIEKGEEVKEYLIDRFRGIRDFSLGKEPHEL</sequence>
<dbReference type="AlphaFoldDB" id="A0A6A9QIM6"/>
<dbReference type="OrthoDB" id="168391at2157"/>
<dbReference type="Gene3D" id="3.50.50.60">
    <property type="entry name" value="FAD/NAD(P)-binding domain"/>
    <property type="match status" value="1"/>
</dbReference>
<protein>
    <submittedName>
        <fullName evidence="2">FAD-dependent oxidoreductase</fullName>
    </submittedName>
</protein>
<gene>
    <name evidence="2" type="ORF">GC250_05150</name>
</gene>
<keyword evidence="3" id="KW-1185">Reference proteome</keyword>
<reference evidence="2 3" key="1">
    <citation type="submission" date="2019-10" db="EMBL/GenBank/DDBJ databases">
        <title>Sequencing and Assembly of Multiple Reported Metal-Biooxidizing Members of the Extremely Thermoacidophilic Archaeal Family Sulfolobaceae.</title>
        <authorList>
            <person name="Counts J.A."/>
            <person name="Kelly R.M."/>
        </authorList>
    </citation>
    <scope>NUCLEOTIDE SEQUENCE [LARGE SCALE GENOMIC DNA]</scope>
    <source>
        <strain evidence="2 3">DSM 6482</strain>
    </source>
</reference>
<evidence type="ECO:0000259" key="1">
    <source>
        <dbReference type="Pfam" id="PF01266"/>
    </source>
</evidence>
<dbReference type="Pfam" id="PF01266">
    <property type="entry name" value="DAO"/>
    <property type="match status" value="1"/>
</dbReference>
<feature type="domain" description="FAD dependent oxidoreductase" evidence="1">
    <location>
        <begin position="137"/>
        <end position="304"/>
    </location>
</feature>
<dbReference type="Gene3D" id="3.30.9.10">
    <property type="entry name" value="D-Amino Acid Oxidase, subunit A, domain 2"/>
    <property type="match status" value="1"/>
</dbReference>
<evidence type="ECO:0000313" key="2">
    <source>
        <dbReference type="EMBL" id="MUN28836.1"/>
    </source>
</evidence>
<dbReference type="EMBL" id="WGGD01000005">
    <property type="protein sequence ID" value="MUN28836.1"/>
    <property type="molecule type" value="Genomic_DNA"/>
</dbReference>